<dbReference type="SMART" id="SM00842">
    <property type="entry name" value="FtsA"/>
    <property type="match status" value="1"/>
</dbReference>
<keyword evidence="4 5" id="KW-0131">Cell cycle</keyword>
<dbReference type="Pfam" id="PF14450">
    <property type="entry name" value="FtsA"/>
    <property type="match status" value="1"/>
</dbReference>
<dbReference type="SUPFAM" id="SSF53067">
    <property type="entry name" value="Actin-like ATPase domain"/>
    <property type="match status" value="2"/>
</dbReference>
<reference evidence="8" key="1">
    <citation type="journal article" date="2014" name="Int. J. Syst. Evol. Microbiol.">
        <title>Complete genome of a new Firmicutes species belonging to the dominant human colonic microbiota ('Ruminococcus bicirculans') reveals two chromosomes and a selective capacity to utilize plant glucans.</title>
        <authorList>
            <consortium name="NISC Comparative Sequencing Program"/>
            <person name="Wegmann U."/>
            <person name="Louis P."/>
            <person name="Goesmann A."/>
            <person name="Henrissat B."/>
            <person name="Duncan S.H."/>
            <person name="Flint H.J."/>
        </authorList>
    </citation>
    <scope>NUCLEOTIDE SEQUENCE</scope>
    <source>
        <strain evidence="8">NBRC 108216</strain>
    </source>
</reference>
<comment type="function">
    <text evidence="5 6">Cell division protein that is involved in the assembly of the Z ring. May serve as a membrane anchor for the Z ring.</text>
</comment>
<keyword evidence="1 5" id="KW-1003">Cell membrane</keyword>
<sequence>MLDIGTAKVVCLIGQKDPVMGIRMLGCGTACSSGVKAGAVVDLEAAEMGIRKAVEKAERAAGVSVHGVSVNVGLRSLDSRHLRVQTEFASGAIADRDLKRVIGTSLSELSQPDYAILHALPLDWEVDGESGIRDPRGMYGQKLGVDMHFVTAGIGPLRNLAHCIERCHLALRSVTASPYAAAQSVLTEDERDLGVTLIDMGAGLTTVSVFRDNTLIHVDAIGVGGRNVTSDIARGLNTPMEAAERIKLFYGSALHGARDEYEQIPCPPIGAMDELQHAPRARLTTIIRARTEETLELIRDRLADAKLDAYSGRQIVLTGGAAQLSGLREVTELVFNKRVRIGTPHGVFGLTDAMDAPDYAVAAGLLRHAFQQEGEAISGPPDLSGRRYQRSRYQGNALSRSVQWLRENF</sequence>
<evidence type="ECO:0000313" key="9">
    <source>
        <dbReference type="Proteomes" id="UP001161390"/>
    </source>
</evidence>
<proteinExistence type="inferred from homology"/>
<protein>
    <recommendedName>
        <fullName evidence="5 6">Cell division protein FtsA</fullName>
    </recommendedName>
</protein>
<dbReference type="EMBL" id="BSNJ01000002">
    <property type="protein sequence ID" value="GLQ20073.1"/>
    <property type="molecule type" value="Genomic_DNA"/>
</dbReference>
<dbReference type="Gene3D" id="3.30.420.40">
    <property type="match status" value="2"/>
</dbReference>
<dbReference type="InterPro" id="IPR020823">
    <property type="entry name" value="Cell_div_FtsA"/>
</dbReference>
<evidence type="ECO:0000256" key="2">
    <source>
        <dbReference type="ARBA" id="ARBA00022618"/>
    </source>
</evidence>
<dbReference type="PIRSF" id="PIRSF003101">
    <property type="entry name" value="FtsA"/>
    <property type="match status" value="1"/>
</dbReference>
<evidence type="ECO:0000256" key="3">
    <source>
        <dbReference type="ARBA" id="ARBA00023136"/>
    </source>
</evidence>
<accession>A0ABQ5UXP1</accession>
<comment type="caution">
    <text evidence="8">The sequence shown here is derived from an EMBL/GenBank/DDBJ whole genome shotgun (WGS) entry which is preliminary data.</text>
</comment>
<comment type="subcellular location">
    <subcellularLocation>
        <location evidence="5">Cell membrane</location>
        <topology evidence="5">Peripheral membrane protein</topology>
        <orientation evidence="5">Cytoplasmic side</orientation>
    </subcellularLocation>
    <text evidence="5">Localizes to the Z ring in an FtsZ-dependent manner. Targeted to the membrane through a conserved C-terminal amphipathic helix.</text>
</comment>
<dbReference type="Pfam" id="PF02491">
    <property type="entry name" value="SHS2_FTSA"/>
    <property type="match status" value="1"/>
</dbReference>
<dbReference type="NCBIfam" id="TIGR01174">
    <property type="entry name" value="ftsA"/>
    <property type="match status" value="1"/>
</dbReference>
<evidence type="ECO:0000256" key="6">
    <source>
        <dbReference type="PIRNR" id="PIRNR003101"/>
    </source>
</evidence>
<dbReference type="InterPro" id="IPR050696">
    <property type="entry name" value="FtsA/MreB"/>
</dbReference>
<keyword evidence="9" id="KW-1185">Reference proteome</keyword>
<dbReference type="Proteomes" id="UP001161390">
    <property type="component" value="Unassembled WGS sequence"/>
</dbReference>
<dbReference type="CDD" id="cd24048">
    <property type="entry name" value="ASKHA_NBD_FtsA"/>
    <property type="match status" value="1"/>
</dbReference>
<keyword evidence="2 5" id="KW-0132">Cell division</keyword>
<dbReference type="InterPro" id="IPR003494">
    <property type="entry name" value="SHS2_FtsA"/>
</dbReference>
<evidence type="ECO:0000259" key="7">
    <source>
        <dbReference type="SMART" id="SM00842"/>
    </source>
</evidence>
<comment type="similarity">
    <text evidence="5 6">Belongs to the FtsA/MreB family.</text>
</comment>
<comment type="subunit">
    <text evidence="5">Self-interacts. Interacts with FtsZ.</text>
</comment>
<dbReference type="HAMAP" id="MF_02033">
    <property type="entry name" value="FtsA"/>
    <property type="match status" value="1"/>
</dbReference>
<dbReference type="InterPro" id="IPR043129">
    <property type="entry name" value="ATPase_NBD"/>
</dbReference>
<reference evidence="8" key="2">
    <citation type="submission" date="2023-01" db="EMBL/GenBank/DDBJ databases">
        <title>Draft genome sequence of Algimonas porphyrae strain NBRC 108216.</title>
        <authorList>
            <person name="Sun Q."/>
            <person name="Mori K."/>
        </authorList>
    </citation>
    <scope>NUCLEOTIDE SEQUENCE</scope>
    <source>
        <strain evidence="8">NBRC 108216</strain>
    </source>
</reference>
<gene>
    <name evidence="5 8" type="primary">ftsA</name>
    <name evidence="8" type="ORF">GCM10007854_10280</name>
</gene>
<evidence type="ECO:0000313" key="8">
    <source>
        <dbReference type="EMBL" id="GLQ20073.1"/>
    </source>
</evidence>
<keyword evidence="3 5" id="KW-0472">Membrane</keyword>
<evidence type="ECO:0000256" key="5">
    <source>
        <dbReference type="HAMAP-Rule" id="MF_02033"/>
    </source>
</evidence>
<dbReference type="PANTHER" id="PTHR32432:SF4">
    <property type="entry name" value="CELL DIVISION PROTEIN FTSA"/>
    <property type="match status" value="1"/>
</dbReference>
<name>A0ABQ5UXP1_9PROT</name>
<dbReference type="GO" id="GO:0051301">
    <property type="term" value="P:cell division"/>
    <property type="evidence" value="ECO:0007669"/>
    <property type="project" value="UniProtKB-KW"/>
</dbReference>
<organism evidence="8 9">
    <name type="scientific">Algimonas porphyrae</name>
    <dbReference type="NCBI Taxonomy" id="1128113"/>
    <lineage>
        <taxon>Bacteria</taxon>
        <taxon>Pseudomonadati</taxon>
        <taxon>Pseudomonadota</taxon>
        <taxon>Alphaproteobacteria</taxon>
        <taxon>Maricaulales</taxon>
        <taxon>Robiginitomaculaceae</taxon>
        <taxon>Algimonas</taxon>
    </lineage>
</organism>
<evidence type="ECO:0000256" key="1">
    <source>
        <dbReference type="ARBA" id="ARBA00022475"/>
    </source>
</evidence>
<evidence type="ECO:0000256" key="4">
    <source>
        <dbReference type="ARBA" id="ARBA00023306"/>
    </source>
</evidence>
<dbReference type="PANTHER" id="PTHR32432">
    <property type="entry name" value="CELL DIVISION PROTEIN FTSA-RELATED"/>
    <property type="match status" value="1"/>
</dbReference>
<feature type="domain" description="SHS2" evidence="7">
    <location>
        <begin position="2"/>
        <end position="185"/>
    </location>
</feature>